<evidence type="ECO:0000313" key="2">
    <source>
        <dbReference type="EMBL" id="MBD0825211.1"/>
    </source>
</evidence>
<keyword evidence="3" id="KW-1185">Reference proteome</keyword>
<gene>
    <name evidence="2" type="ORF">ICJ85_14415</name>
</gene>
<evidence type="ECO:0000256" key="1">
    <source>
        <dbReference type="ARBA" id="ARBA00022729"/>
    </source>
</evidence>
<evidence type="ECO:0000313" key="3">
    <source>
        <dbReference type="Proteomes" id="UP000621516"/>
    </source>
</evidence>
<protein>
    <submittedName>
        <fullName evidence="2">T9SS type A sorting domain-containing protein</fullName>
    </submittedName>
</protein>
<accession>A0A8J6Q047</accession>
<dbReference type="EMBL" id="JACVXD010000011">
    <property type="protein sequence ID" value="MBD0825211.1"/>
    <property type="molecule type" value="Genomic_DNA"/>
</dbReference>
<dbReference type="NCBIfam" id="TIGR04183">
    <property type="entry name" value="Por_Secre_tail"/>
    <property type="match status" value="1"/>
</dbReference>
<sequence>MDVIKLFTLVGVITFFNIAYSQTGPGGVGSNDGTSNLIMWYRPDYGVATTGTLVDQWSNSAGINDFDLSESNTQRPTLLSGTLNNINEIQFNGNNRLRTGLTLSSSNFITDEASTFVVVKAENTSQQSSVYTTDPLENSSRFSAHIPWNGTVYYDIGTCCTTDSRIEASGLSELTNYAIWSYDAHPSSGKQLYRNESLIGDENNSSTYTSHASHRFNLGGNTTGTAGFSGNMTEIVVFKTKVNETQRIIIDNYLAAKYNLDLDSYDLYTQDNPANGNFDFHVAGIGKYGNFDEHTDAQGTGIVRINNPSKLSKGDYLFWGEENHNPTYTFETNTINYTEQLNSRWRISRSKNAGSVTVSFDISAMDLSGLQSCSSLQLVIDNNGDFSSPERVYDLTISGHTATANLVDFKNDDYFTIRYMDKIVWDGTMFYNGSGTSNAPDASDSCYKLLIKSGVNSADLYFNAHVREIEIESGGILNVMNGILVEVDDKVTINGAFNLLGEAQLIQNHRNTSSNSGTGSLAIKQQGTSNLYNYNYWSAPVNRNGFWKISYLEDNTGIINFKGGYDADPTTSPISLSKYWLYTFNGTSGNYYSWKKIYPSTNIAPGLGYTMKGSGASSLEQEYIFSGIPNDGEYNFDVSSGNDILIGNPYPSTLDADQFINDNLSVIDGKLLFWESFSTNSSHILANYEGGYATYTLMMAIPAIALTDLISGKGTTSKPEPTRYIDVGQGFFVNIETSGTLNFNNSQRAFARESLDETVFYKTTAKSKNAVLKDERPKIWFSFAIPKGYTKFLGLGYDNRSTYNYDKGFDTAASLSQDNLLWLLDNDTTLSIQALPELNKDDELPLSIKINTNGSYTFSIYKMENIPDDLNIFLVDHVENTYYNLRENEVDLILNSSIPTNRFSIAFKEDTTLATHQYSEKKMYATYNKNTESIKLYNLTADVSALGIYNTLGQLVTTIYPDNSNIISLSEVNNGIYFLKDLSNNQNTKAIKFVKY</sequence>
<dbReference type="RefSeq" id="WP_188224503.1">
    <property type="nucleotide sequence ID" value="NZ_JACVXD010000011.1"/>
</dbReference>
<comment type="caution">
    <text evidence="2">The sequence shown here is derived from an EMBL/GenBank/DDBJ whole genome shotgun (WGS) entry which is preliminary data.</text>
</comment>
<dbReference type="AlphaFoldDB" id="A0A8J6Q047"/>
<proteinExistence type="predicted"/>
<reference evidence="2 3" key="1">
    <citation type="journal article" date="2018" name="J. Microbiol.">
        <title>Aestuariibaculum marinum sp. nov., a marine bacterium isolated from seawater in South Korea.</title>
        <authorList>
            <person name="Choi J."/>
            <person name="Lee D."/>
            <person name="Jang J.H."/>
            <person name="Cha S."/>
            <person name="Seo T."/>
        </authorList>
    </citation>
    <scope>NUCLEOTIDE SEQUENCE [LARGE SCALE GENOMIC DNA]</scope>
    <source>
        <strain evidence="2 3">IP7</strain>
    </source>
</reference>
<name>A0A8J6Q047_9FLAO</name>
<dbReference type="InterPro" id="IPR026444">
    <property type="entry name" value="Secre_tail"/>
</dbReference>
<organism evidence="2 3">
    <name type="scientific">Aestuariibaculum marinum</name>
    <dbReference type="NCBI Taxonomy" id="2683592"/>
    <lineage>
        <taxon>Bacteria</taxon>
        <taxon>Pseudomonadati</taxon>
        <taxon>Bacteroidota</taxon>
        <taxon>Flavobacteriia</taxon>
        <taxon>Flavobacteriales</taxon>
        <taxon>Flavobacteriaceae</taxon>
    </lineage>
</organism>
<dbReference type="Proteomes" id="UP000621516">
    <property type="component" value="Unassembled WGS sequence"/>
</dbReference>
<keyword evidence="1" id="KW-0732">Signal</keyword>